<dbReference type="AlphaFoldDB" id="A0A0F9GGY6"/>
<sequence length="66" mass="7649">MADNKKLTFKIHKEGTTDLTDPKWRKADVENAECPGCKETMVVVFGHKQMLYAYCARCQQYYVGEE</sequence>
<proteinExistence type="predicted"/>
<name>A0A0F9GGY6_9ZZZZ</name>
<protein>
    <submittedName>
        <fullName evidence="1">Uncharacterized protein</fullName>
    </submittedName>
</protein>
<organism evidence="1">
    <name type="scientific">marine sediment metagenome</name>
    <dbReference type="NCBI Taxonomy" id="412755"/>
    <lineage>
        <taxon>unclassified sequences</taxon>
        <taxon>metagenomes</taxon>
        <taxon>ecological metagenomes</taxon>
    </lineage>
</organism>
<comment type="caution">
    <text evidence="1">The sequence shown here is derived from an EMBL/GenBank/DDBJ whole genome shotgun (WGS) entry which is preliminary data.</text>
</comment>
<reference evidence="1" key="1">
    <citation type="journal article" date="2015" name="Nature">
        <title>Complex archaea that bridge the gap between prokaryotes and eukaryotes.</title>
        <authorList>
            <person name="Spang A."/>
            <person name="Saw J.H."/>
            <person name="Jorgensen S.L."/>
            <person name="Zaremba-Niedzwiedzka K."/>
            <person name="Martijn J."/>
            <person name="Lind A.E."/>
            <person name="van Eijk R."/>
            <person name="Schleper C."/>
            <person name="Guy L."/>
            <person name="Ettema T.J."/>
        </authorList>
    </citation>
    <scope>NUCLEOTIDE SEQUENCE</scope>
</reference>
<gene>
    <name evidence="1" type="ORF">LCGC14_1828780</name>
</gene>
<evidence type="ECO:0000313" key="1">
    <source>
        <dbReference type="EMBL" id="KKL98003.1"/>
    </source>
</evidence>
<accession>A0A0F9GGY6</accession>
<dbReference type="EMBL" id="LAZR01018026">
    <property type="protein sequence ID" value="KKL98003.1"/>
    <property type="molecule type" value="Genomic_DNA"/>
</dbReference>